<keyword evidence="2" id="KW-1185">Reference proteome</keyword>
<gene>
    <name evidence="1" type="ORF">KSP40_PGU022831</name>
</gene>
<comment type="caution">
    <text evidence="1">The sequence shown here is derived from an EMBL/GenBank/DDBJ whole genome shotgun (WGS) entry which is preliminary data.</text>
</comment>
<name>A0ABR2LNI9_9ASPA</name>
<organism evidence="1 2">
    <name type="scientific">Platanthera guangdongensis</name>
    <dbReference type="NCBI Taxonomy" id="2320717"/>
    <lineage>
        <taxon>Eukaryota</taxon>
        <taxon>Viridiplantae</taxon>
        <taxon>Streptophyta</taxon>
        <taxon>Embryophyta</taxon>
        <taxon>Tracheophyta</taxon>
        <taxon>Spermatophyta</taxon>
        <taxon>Magnoliopsida</taxon>
        <taxon>Liliopsida</taxon>
        <taxon>Asparagales</taxon>
        <taxon>Orchidaceae</taxon>
        <taxon>Orchidoideae</taxon>
        <taxon>Orchideae</taxon>
        <taxon>Orchidinae</taxon>
        <taxon>Platanthera</taxon>
    </lineage>
</organism>
<evidence type="ECO:0000313" key="2">
    <source>
        <dbReference type="Proteomes" id="UP001412067"/>
    </source>
</evidence>
<evidence type="ECO:0000313" key="1">
    <source>
        <dbReference type="EMBL" id="KAK8945855.1"/>
    </source>
</evidence>
<sequence>MESNGILFTLAKKNMIRAWTVKKKLAAGAEEDKAAVQPPPSMFEEVEIINGEKFYEASTDSIVHVVDACTDDGNFVFAIGVKNGTIVQILRYC</sequence>
<dbReference type="EMBL" id="JBBWWR010000017">
    <property type="protein sequence ID" value="KAK8945855.1"/>
    <property type="molecule type" value="Genomic_DNA"/>
</dbReference>
<protein>
    <submittedName>
        <fullName evidence="1">Uncharacterized protein</fullName>
    </submittedName>
</protein>
<accession>A0ABR2LNI9</accession>
<reference evidence="1 2" key="1">
    <citation type="journal article" date="2022" name="Nat. Plants">
        <title>Genomes of leafy and leafless Platanthera orchids illuminate the evolution of mycoheterotrophy.</title>
        <authorList>
            <person name="Li M.H."/>
            <person name="Liu K.W."/>
            <person name="Li Z."/>
            <person name="Lu H.C."/>
            <person name="Ye Q.L."/>
            <person name="Zhang D."/>
            <person name="Wang J.Y."/>
            <person name="Li Y.F."/>
            <person name="Zhong Z.M."/>
            <person name="Liu X."/>
            <person name="Yu X."/>
            <person name="Liu D.K."/>
            <person name="Tu X.D."/>
            <person name="Liu B."/>
            <person name="Hao Y."/>
            <person name="Liao X.Y."/>
            <person name="Jiang Y.T."/>
            <person name="Sun W.H."/>
            <person name="Chen J."/>
            <person name="Chen Y.Q."/>
            <person name="Ai Y."/>
            <person name="Zhai J.W."/>
            <person name="Wu S.S."/>
            <person name="Zhou Z."/>
            <person name="Hsiao Y.Y."/>
            <person name="Wu W.L."/>
            <person name="Chen Y.Y."/>
            <person name="Lin Y.F."/>
            <person name="Hsu J.L."/>
            <person name="Li C.Y."/>
            <person name="Wang Z.W."/>
            <person name="Zhao X."/>
            <person name="Zhong W.Y."/>
            <person name="Ma X.K."/>
            <person name="Ma L."/>
            <person name="Huang J."/>
            <person name="Chen G.Z."/>
            <person name="Huang M.Z."/>
            <person name="Huang L."/>
            <person name="Peng D.H."/>
            <person name="Luo Y.B."/>
            <person name="Zou S.Q."/>
            <person name="Chen S.P."/>
            <person name="Lan S."/>
            <person name="Tsai W.C."/>
            <person name="Van de Peer Y."/>
            <person name="Liu Z.J."/>
        </authorList>
    </citation>
    <scope>NUCLEOTIDE SEQUENCE [LARGE SCALE GENOMIC DNA]</scope>
    <source>
        <strain evidence="1">Lor288</strain>
    </source>
</reference>
<proteinExistence type="predicted"/>
<dbReference type="Proteomes" id="UP001412067">
    <property type="component" value="Unassembled WGS sequence"/>
</dbReference>